<evidence type="ECO:0000256" key="2">
    <source>
        <dbReference type="ARBA" id="ARBA00010617"/>
    </source>
</evidence>
<dbReference type="GO" id="GO:0016705">
    <property type="term" value="F:oxidoreductase activity, acting on paired donors, with incorporation or reduction of molecular oxygen"/>
    <property type="evidence" value="ECO:0007669"/>
    <property type="project" value="InterPro"/>
</dbReference>
<dbReference type="GO" id="GO:0020037">
    <property type="term" value="F:heme binding"/>
    <property type="evidence" value="ECO:0007669"/>
    <property type="project" value="InterPro"/>
</dbReference>
<reference evidence="7" key="1">
    <citation type="submission" date="2015-10" db="EMBL/GenBank/DDBJ databases">
        <authorList>
            <person name="Regsiter A."/>
            <person name="william w."/>
        </authorList>
    </citation>
    <scope>NUCLEOTIDE SEQUENCE</scope>
    <source>
        <strain evidence="7">Montdore</strain>
    </source>
</reference>
<sequence>MGILTQLVDHSEYKVLYDYSLLCTTIAVLFLGVFLLWMKEWSIHAPTKLPIVGIESSGYFALIKARRNYYKVVLTHDQVKELSNAPEDTVSFIHASAETMMAEYTGLRQFSVDQYIPDVLRAKLTQNLGNMKEALLDETGFALNSEIPGSAIDDGQDFHRTYFGVSILIPTEWVPVNVFTTILRIIGRINGRVFIGLPLCRNEDWLTISITFTGIVFRAIEKLAGVPKLIRPLYSYTRNLVKDINLHKRKARSLLSPVIQKRLDEETLAKKNGRAYEKHNDILQWFTDRVNPEHKTVEALTETQLHLNMASVHTTAIYFLNAILDLAEHQECMQPIREEMEAVISANGGELDRTTLRNMRKTDSFFREAMRGKFALFTFNRKVMKNLTLSDGTYFPKGTLLAAPSAMFSTNPEFIENPDTFDGFRWYKKSLEAEDRGADNKNN</sequence>
<proteinExistence type="inferred from homology"/>
<evidence type="ECO:0000256" key="1">
    <source>
        <dbReference type="ARBA" id="ARBA00001971"/>
    </source>
</evidence>
<name>A0A292Q4T2_9PEZI</name>
<evidence type="ECO:0000313" key="8">
    <source>
        <dbReference type="Proteomes" id="UP001412239"/>
    </source>
</evidence>
<dbReference type="InterPro" id="IPR001128">
    <property type="entry name" value="Cyt_P450"/>
</dbReference>
<accession>A0A292Q4T2</accession>
<dbReference type="GO" id="GO:0004497">
    <property type="term" value="F:monooxygenase activity"/>
    <property type="evidence" value="ECO:0007669"/>
    <property type="project" value="InterPro"/>
</dbReference>
<evidence type="ECO:0000256" key="6">
    <source>
        <dbReference type="SAM" id="Phobius"/>
    </source>
</evidence>
<dbReference type="PANTHER" id="PTHR46206">
    <property type="entry name" value="CYTOCHROME P450"/>
    <property type="match status" value="1"/>
</dbReference>
<keyword evidence="4" id="KW-0560">Oxidoreductase</keyword>
<dbReference type="Proteomes" id="UP001412239">
    <property type="component" value="Unassembled WGS sequence"/>
</dbReference>
<comment type="cofactor">
    <cofactor evidence="1">
        <name>heme</name>
        <dbReference type="ChEBI" id="CHEBI:30413"/>
    </cofactor>
</comment>
<comment type="similarity">
    <text evidence="2">Belongs to the cytochrome P450 family.</text>
</comment>
<evidence type="ECO:0000313" key="7">
    <source>
        <dbReference type="EMBL" id="CUS13985.1"/>
    </source>
</evidence>
<keyword evidence="6" id="KW-0472">Membrane</keyword>
<dbReference type="GO" id="GO:0005506">
    <property type="term" value="F:iron ion binding"/>
    <property type="evidence" value="ECO:0007669"/>
    <property type="project" value="InterPro"/>
</dbReference>
<dbReference type="InterPro" id="IPR036396">
    <property type="entry name" value="Cyt_P450_sf"/>
</dbReference>
<evidence type="ECO:0008006" key="9">
    <source>
        <dbReference type="Google" id="ProtNLM"/>
    </source>
</evidence>
<keyword evidence="8" id="KW-1185">Reference proteome</keyword>
<keyword evidence="3" id="KW-0479">Metal-binding</keyword>
<gene>
    <name evidence="7" type="ORF">GSTUAT00001920001</name>
</gene>
<protein>
    <recommendedName>
        <fullName evidence="9">Cytochrome P450</fullName>
    </recommendedName>
</protein>
<keyword evidence="5" id="KW-0408">Iron</keyword>
<keyword evidence="6" id="KW-0812">Transmembrane</keyword>
<evidence type="ECO:0000256" key="5">
    <source>
        <dbReference type="ARBA" id="ARBA00023004"/>
    </source>
</evidence>
<dbReference type="AlphaFoldDB" id="A0A292Q4T2"/>
<organism evidence="7 8">
    <name type="scientific">Tuber aestivum</name>
    <name type="common">summer truffle</name>
    <dbReference type="NCBI Taxonomy" id="59557"/>
    <lineage>
        <taxon>Eukaryota</taxon>
        <taxon>Fungi</taxon>
        <taxon>Dikarya</taxon>
        <taxon>Ascomycota</taxon>
        <taxon>Pezizomycotina</taxon>
        <taxon>Pezizomycetes</taxon>
        <taxon>Pezizales</taxon>
        <taxon>Tuberaceae</taxon>
        <taxon>Tuber</taxon>
    </lineage>
</organism>
<dbReference type="EMBL" id="LN890964">
    <property type="protein sequence ID" value="CUS13985.1"/>
    <property type="molecule type" value="Genomic_DNA"/>
</dbReference>
<evidence type="ECO:0000256" key="3">
    <source>
        <dbReference type="ARBA" id="ARBA00022723"/>
    </source>
</evidence>
<evidence type="ECO:0000256" key="4">
    <source>
        <dbReference type="ARBA" id="ARBA00023002"/>
    </source>
</evidence>
<dbReference type="Gene3D" id="1.10.630.10">
    <property type="entry name" value="Cytochrome P450"/>
    <property type="match status" value="1"/>
</dbReference>
<keyword evidence="6" id="KW-1133">Transmembrane helix</keyword>
<dbReference type="Pfam" id="PF00067">
    <property type="entry name" value="p450"/>
    <property type="match status" value="1"/>
</dbReference>
<feature type="transmembrane region" description="Helical" evidence="6">
    <location>
        <begin position="19"/>
        <end position="38"/>
    </location>
</feature>
<dbReference type="SUPFAM" id="SSF48264">
    <property type="entry name" value="Cytochrome P450"/>
    <property type="match status" value="1"/>
</dbReference>
<dbReference type="CDD" id="cd11041">
    <property type="entry name" value="CYP503A1-like"/>
    <property type="match status" value="1"/>
</dbReference>